<dbReference type="GO" id="GO:0051082">
    <property type="term" value="F:unfolded protein binding"/>
    <property type="evidence" value="ECO:0007669"/>
    <property type="project" value="UniProtKB-UniRule"/>
</dbReference>
<evidence type="ECO:0000256" key="6">
    <source>
        <dbReference type="HAMAP-Rule" id="MF_00117"/>
    </source>
</evidence>
<dbReference type="EMBL" id="FNFH01000006">
    <property type="protein sequence ID" value="SDK61684.1"/>
    <property type="molecule type" value="Genomic_DNA"/>
</dbReference>
<reference evidence="8" key="1">
    <citation type="submission" date="2016-10" db="EMBL/GenBank/DDBJ databases">
        <authorList>
            <person name="Varghese N."/>
            <person name="Submissions S."/>
        </authorList>
    </citation>
    <scope>NUCLEOTIDE SEQUENCE [LARGE SCALE GENOMIC DNA]</scope>
    <source>
        <strain evidence="8">CGMCC 1.10658</strain>
    </source>
</reference>
<dbReference type="InterPro" id="IPR016153">
    <property type="entry name" value="Heat_shock_Hsp33_N"/>
</dbReference>
<feature type="disulfide bond" description="Redox-active" evidence="6">
    <location>
        <begin position="232"/>
        <end position="234"/>
    </location>
</feature>
<dbReference type="SUPFAM" id="SSF118352">
    <property type="entry name" value="HSP33 redox switch-like"/>
    <property type="match status" value="1"/>
</dbReference>
<dbReference type="CDD" id="cd00498">
    <property type="entry name" value="Hsp33"/>
    <property type="match status" value="1"/>
</dbReference>
<keyword evidence="1 6" id="KW-0963">Cytoplasm</keyword>
<dbReference type="STRING" id="658219.SAMN05216212_2736"/>
<keyword evidence="3 6" id="KW-1015">Disulfide bond</keyword>
<dbReference type="OrthoDB" id="9793753at2"/>
<feature type="disulfide bond" description="Redox-active" evidence="6">
    <location>
        <begin position="266"/>
        <end position="269"/>
    </location>
</feature>
<dbReference type="AlphaFoldDB" id="A0A1G9DCY9"/>
<organism evidence="7 8">
    <name type="scientific">Microbulbifer yueqingensis</name>
    <dbReference type="NCBI Taxonomy" id="658219"/>
    <lineage>
        <taxon>Bacteria</taxon>
        <taxon>Pseudomonadati</taxon>
        <taxon>Pseudomonadota</taxon>
        <taxon>Gammaproteobacteria</taxon>
        <taxon>Cellvibrionales</taxon>
        <taxon>Microbulbiferaceae</taxon>
        <taxon>Microbulbifer</taxon>
    </lineage>
</organism>
<dbReference type="Gene3D" id="3.90.1280.10">
    <property type="entry name" value="HSP33 redox switch-like"/>
    <property type="match status" value="1"/>
</dbReference>
<keyword evidence="5 6" id="KW-0676">Redox-active center</keyword>
<evidence type="ECO:0000256" key="2">
    <source>
        <dbReference type="ARBA" id="ARBA00022833"/>
    </source>
</evidence>
<evidence type="ECO:0000256" key="3">
    <source>
        <dbReference type="ARBA" id="ARBA00023157"/>
    </source>
</evidence>
<proteinExistence type="inferred from homology"/>
<dbReference type="GO" id="GO:0042026">
    <property type="term" value="P:protein refolding"/>
    <property type="evidence" value="ECO:0007669"/>
    <property type="project" value="TreeGrafter"/>
</dbReference>
<dbReference type="GO" id="GO:0044183">
    <property type="term" value="F:protein folding chaperone"/>
    <property type="evidence" value="ECO:0007669"/>
    <property type="project" value="TreeGrafter"/>
</dbReference>
<evidence type="ECO:0000313" key="7">
    <source>
        <dbReference type="EMBL" id="SDK61684.1"/>
    </source>
</evidence>
<dbReference type="PANTHER" id="PTHR30111">
    <property type="entry name" value="33 KDA CHAPERONIN"/>
    <property type="match status" value="1"/>
</dbReference>
<dbReference type="GO" id="GO:0005737">
    <property type="term" value="C:cytoplasm"/>
    <property type="evidence" value="ECO:0007669"/>
    <property type="project" value="UniProtKB-SubCell"/>
</dbReference>
<evidence type="ECO:0000256" key="4">
    <source>
        <dbReference type="ARBA" id="ARBA00023186"/>
    </source>
</evidence>
<evidence type="ECO:0000256" key="1">
    <source>
        <dbReference type="ARBA" id="ARBA00022490"/>
    </source>
</evidence>
<keyword evidence="8" id="KW-1185">Reference proteome</keyword>
<dbReference type="PANTHER" id="PTHR30111:SF1">
    <property type="entry name" value="33 KDA CHAPERONIN"/>
    <property type="match status" value="1"/>
</dbReference>
<evidence type="ECO:0000256" key="5">
    <source>
        <dbReference type="ARBA" id="ARBA00023284"/>
    </source>
</evidence>
<gene>
    <name evidence="6" type="primary">hslO</name>
    <name evidence="7" type="ORF">SAMN05216212_2736</name>
</gene>
<keyword evidence="4 6" id="KW-0143">Chaperone</keyword>
<comment type="PTM">
    <text evidence="6">Under oxidizing conditions two disulfide bonds are formed involving the reactive cysteines. Under reducing conditions zinc is bound to the reactive cysteines and the protein is inactive.</text>
</comment>
<dbReference type="SUPFAM" id="SSF64397">
    <property type="entry name" value="Hsp33 domain"/>
    <property type="match status" value="1"/>
</dbReference>
<protein>
    <recommendedName>
        <fullName evidence="6">33 kDa chaperonin</fullName>
    </recommendedName>
    <alternativeName>
        <fullName evidence="6">Heat shock protein 33 homolog</fullName>
        <shortName evidence="6">HSP33</shortName>
    </alternativeName>
</protein>
<comment type="similarity">
    <text evidence="6">Belongs to the HSP33 family.</text>
</comment>
<dbReference type="RefSeq" id="WP_091515335.1">
    <property type="nucleotide sequence ID" value="NZ_FNFH01000006.1"/>
</dbReference>
<dbReference type="Proteomes" id="UP000199305">
    <property type="component" value="Unassembled WGS sequence"/>
</dbReference>
<name>A0A1G9DCY9_9GAMM</name>
<sequence>MSDQLERFIFSHHDIRGQVVTLSDAYREVLENNQLPQPVAELLGEFLAAACLLSTTLKFEGLLNLQARGEGDVPLIMAECTHHSDLRGIARVAEEAQIDEGATLRQLIGKRAALAITVEPEDGERYQGIVPMEKESLAECLEDYFTQSEQLATRFWIESRPDTVGGIMLQVLPGNNAANAEENEDAWETAQHLAETVTAEELHELPHDQLLTRLFHQLKPAQLGTANIRFKCSCSRERSARALISLGPEEVYQLLEEQGGEITADCQFCNNRYRFDGDDIEALFNAPPHTLH</sequence>
<accession>A0A1G9DCY9</accession>
<dbReference type="InterPro" id="IPR000397">
    <property type="entry name" value="Heat_shock_Hsp33"/>
</dbReference>
<dbReference type="HAMAP" id="MF_00117">
    <property type="entry name" value="HslO"/>
    <property type="match status" value="1"/>
</dbReference>
<comment type="subcellular location">
    <subcellularLocation>
        <location evidence="6">Cytoplasm</location>
    </subcellularLocation>
</comment>
<evidence type="ECO:0000313" key="8">
    <source>
        <dbReference type="Proteomes" id="UP000199305"/>
    </source>
</evidence>
<dbReference type="PIRSF" id="PIRSF005261">
    <property type="entry name" value="Heat_shock_Hsp33"/>
    <property type="match status" value="1"/>
</dbReference>
<keyword evidence="2 6" id="KW-0862">Zinc</keyword>
<dbReference type="Pfam" id="PF01430">
    <property type="entry name" value="HSP33"/>
    <property type="match status" value="1"/>
</dbReference>
<comment type="function">
    <text evidence="6">Redox regulated molecular chaperone. Protects both thermally unfolding and oxidatively damaged proteins from irreversible aggregation. Plays an important role in the bacterial defense system toward oxidative stress.</text>
</comment>
<dbReference type="Gene3D" id="3.55.30.10">
    <property type="entry name" value="Hsp33 domain"/>
    <property type="match status" value="1"/>
</dbReference>
<dbReference type="NCBIfam" id="NF001033">
    <property type="entry name" value="PRK00114.1"/>
    <property type="match status" value="1"/>
</dbReference>
<dbReference type="InterPro" id="IPR016154">
    <property type="entry name" value="Heat_shock_Hsp33_C"/>
</dbReference>